<evidence type="ECO:0000256" key="1">
    <source>
        <dbReference type="SAM" id="Phobius"/>
    </source>
</evidence>
<accession>A0A7W3TSB2</accession>
<evidence type="ECO:0000313" key="3">
    <source>
        <dbReference type="Proteomes" id="UP000518316"/>
    </source>
</evidence>
<dbReference type="RefSeq" id="WP_182598474.1">
    <property type="nucleotide sequence ID" value="NZ_JACIVC010000061.1"/>
</dbReference>
<dbReference type="Proteomes" id="UP000518316">
    <property type="component" value="Unassembled WGS sequence"/>
</dbReference>
<feature type="transmembrane region" description="Helical" evidence="1">
    <location>
        <begin position="120"/>
        <end position="140"/>
    </location>
</feature>
<comment type="caution">
    <text evidence="2">The sequence shown here is derived from an EMBL/GenBank/DDBJ whole genome shotgun (WGS) entry which is preliminary data.</text>
</comment>
<proteinExistence type="predicted"/>
<dbReference type="AlphaFoldDB" id="A0A7W3TSB2"/>
<feature type="transmembrane region" description="Helical" evidence="1">
    <location>
        <begin position="58"/>
        <end position="81"/>
    </location>
</feature>
<keyword evidence="3" id="KW-1185">Reference proteome</keyword>
<evidence type="ECO:0000313" key="2">
    <source>
        <dbReference type="EMBL" id="MBB1069960.1"/>
    </source>
</evidence>
<sequence>MNNKLLRWFYNISEPLTSQQQIFLCRVSLNIAVMLFIINIVLTLLAIFIVTVTNNYEFAFNILMGVLLLFTVFCVGGYSLYMKRQLRLHNTKTRSSHTAITNYFRFHTSITSELRTPINYIVPIVIGILYGLITGIITWYKNKS</sequence>
<dbReference type="InterPro" id="IPR021697">
    <property type="entry name" value="DUF3278"/>
</dbReference>
<keyword evidence="1" id="KW-1133">Transmembrane helix</keyword>
<keyword evidence="1" id="KW-0472">Membrane</keyword>
<protein>
    <submittedName>
        <fullName evidence="2">DUF3278 domain-containing protein</fullName>
    </submittedName>
</protein>
<feature type="transmembrane region" description="Helical" evidence="1">
    <location>
        <begin position="29"/>
        <end position="52"/>
    </location>
</feature>
<keyword evidence="1" id="KW-0812">Transmembrane</keyword>
<organism evidence="2 3">
    <name type="scientific">Limosilactobacillus albertensis</name>
    <dbReference type="NCBI Taxonomy" id="2759752"/>
    <lineage>
        <taxon>Bacteria</taxon>
        <taxon>Bacillati</taxon>
        <taxon>Bacillota</taxon>
        <taxon>Bacilli</taxon>
        <taxon>Lactobacillales</taxon>
        <taxon>Lactobacillaceae</taxon>
        <taxon>Limosilactobacillus</taxon>
    </lineage>
</organism>
<gene>
    <name evidence="2" type="ORF">H5S40_07335</name>
</gene>
<reference evidence="2 3" key="1">
    <citation type="submission" date="2020-07" db="EMBL/GenBank/DDBJ databases">
        <title>Description of Limosilactobacillus balticus sp. nov., Limosilactobacillus agrestis sp. nov., Limosilactobacillus albertensis sp. nov., Limosilactobacillus rudii sp. nov., Limosilactobacillus fastidiosus sp. nov., five novel Limosilactobacillus species isolated from the vertebrate gastrointestinal tract, and proposal of 6 subspecies of Limosilactobacillus reuteri adapted to the gastrointestinal tract of specific vertebrate hosts.</title>
        <authorList>
            <person name="Li F."/>
            <person name="Cheng C."/>
            <person name="Zheng J."/>
            <person name="Quevedo R.M."/>
            <person name="Li J."/>
            <person name="Roos S."/>
            <person name="Gaenzle M.G."/>
            <person name="Walter J."/>
        </authorList>
    </citation>
    <scope>NUCLEOTIDE SEQUENCE [LARGE SCALE GENOMIC DNA]</scope>
    <source>
        <strain evidence="2 3">RRLNB_1_1</strain>
    </source>
</reference>
<dbReference type="EMBL" id="JACIVC010000061">
    <property type="protein sequence ID" value="MBB1069960.1"/>
    <property type="molecule type" value="Genomic_DNA"/>
</dbReference>
<name>A0A7W3TSB2_9LACO</name>
<dbReference type="Pfam" id="PF11683">
    <property type="entry name" value="DUF3278"/>
    <property type="match status" value="1"/>
</dbReference>